<feature type="domain" description="YdbS-like PH" evidence="3">
    <location>
        <begin position="147"/>
        <end position="221"/>
    </location>
</feature>
<dbReference type="RefSeq" id="WP_284304427.1">
    <property type="nucleotide sequence ID" value="NZ_BSUO01000001.1"/>
</dbReference>
<organism evidence="4 5">
    <name type="scientific">Mobilicoccus caccae</name>
    <dbReference type="NCBI Taxonomy" id="1859295"/>
    <lineage>
        <taxon>Bacteria</taxon>
        <taxon>Bacillati</taxon>
        <taxon>Actinomycetota</taxon>
        <taxon>Actinomycetes</taxon>
        <taxon>Micrococcales</taxon>
        <taxon>Dermatophilaceae</taxon>
        <taxon>Mobilicoccus</taxon>
    </lineage>
</organism>
<evidence type="ECO:0000256" key="2">
    <source>
        <dbReference type="SAM" id="Phobius"/>
    </source>
</evidence>
<feature type="region of interest" description="Disordered" evidence="1">
    <location>
        <begin position="1"/>
        <end position="69"/>
    </location>
</feature>
<evidence type="ECO:0000259" key="3">
    <source>
        <dbReference type="Pfam" id="PF03703"/>
    </source>
</evidence>
<dbReference type="Pfam" id="PF03703">
    <property type="entry name" value="bPH_2"/>
    <property type="match status" value="1"/>
</dbReference>
<dbReference type="InterPro" id="IPR005182">
    <property type="entry name" value="YdbS-like_PH"/>
</dbReference>
<dbReference type="PANTHER" id="PTHR34473">
    <property type="entry name" value="UPF0699 TRANSMEMBRANE PROTEIN YDBS"/>
    <property type="match status" value="1"/>
</dbReference>
<sequence>MTSTTGSPGTPLPPESWPGAGGRRSVAPEVAPWPGQTRARSTTPGGSWPGAGGASSAATSSGTSRTAPDLDDEALRELRLRRPRHLVSPKAKTLWRLTSLLTWIWPLLGVAVWTFFDDERRSWQGIAFLVVGLLALFFLTVVPWWRYRVHRWEVTDEAVYTQSGWLFQERRIAPISRIQTVDSEFGPIEQLMGLGTLTVTTASAAGALRVSGLDKKTVQDLVTDLTRITAQERGDAT</sequence>
<keyword evidence="2" id="KW-0812">Transmembrane</keyword>
<dbReference type="Proteomes" id="UP001157126">
    <property type="component" value="Unassembled WGS sequence"/>
</dbReference>
<protein>
    <recommendedName>
        <fullName evidence="3">YdbS-like PH domain-containing protein</fullName>
    </recommendedName>
</protein>
<feature type="transmembrane region" description="Helical" evidence="2">
    <location>
        <begin position="122"/>
        <end position="145"/>
    </location>
</feature>
<keyword evidence="2" id="KW-1133">Transmembrane helix</keyword>
<accession>A0ABQ6IS95</accession>
<reference evidence="5" key="1">
    <citation type="journal article" date="2019" name="Int. J. Syst. Evol. Microbiol.">
        <title>The Global Catalogue of Microorganisms (GCM) 10K type strain sequencing project: providing services to taxonomists for standard genome sequencing and annotation.</title>
        <authorList>
            <consortium name="The Broad Institute Genomics Platform"/>
            <consortium name="The Broad Institute Genome Sequencing Center for Infectious Disease"/>
            <person name="Wu L."/>
            <person name="Ma J."/>
        </authorList>
    </citation>
    <scope>NUCLEOTIDE SEQUENCE [LARGE SCALE GENOMIC DNA]</scope>
    <source>
        <strain evidence="5">NBRC 113072</strain>
    </source>
</reference>
<feature type="compositionally biased region" description="Low complexity" evidence="1">
    <location>
        <begin position="54"/>
        <end position="67"/>
    </location>
</feature>
<evidence type="ECO:0000256" key="1">
    <source>
        <dbReference type="SAM" id="MobiDB-lite"/>
    </source>
</evidence>
<feature type="transmembrane region" description="Helical" evidence="2">
    <location>
        <begin position="94"/>
        <end position="116"/>
    </location>
</feature>
<keyword evidence="2" id="KW-0472">Membrane</keyword>
<evidence type="ECO:0000313" key="4">
    <source>
        <dbReference type="EMBL" id="GMA40782.1"/>
    </source>
</evidence>
<proteinExistence type="predicted"/>
<evidence type="ECO:0000313" key="5">
    <source>
        <dbReference type="Proteomes" id="UP001157126"/>
    </source>
</evidence>
<dbReference type="EMBL" id="BSUO01000001">
    <property type="protein sequence ID" value="GMA40782.1"/>
    <property type="molecule type" value="Genomic_DNA"/>
</dbReference>
<name>A0ABQ6IS95_9MICO</name>
<comment type="caution">
    <text evidence="4">The sequence shown here is derived from an EMBL/GenBank/DDBJ whole genome shotgun (WGS) entry which is preliminary data.</text>
</comment>
<keyword evidence="5" id="KW-1185">Reference proteome</keyword>
<dbReference type="PANTHER" id="PTHR34473:SF3">
    <property type="entry name" value="TRANSMEMBRANE PROTEIN-RELATED"/>
    <property type="match status" value="1"/>
</dbReference>
<gene>
    <name evidence="4" type="ORF">GCM10025883_28270</name>
</gene>